<sequence>MPLLVVQCIPCISSCCSWTLSFIPHVAAGVVLRHGGTEVKGVQEPEFDTSRLGKTQRGRTSGLKGTRTNHTKDWGYASGASLGARRLHQTDRESSVVRSHSGQRTSVTSTSPNGDQQIAGGARRSSFNFLRRQKSNEGRGNRAVSGGKMSKKQKAQAQREELQRQEREAAMLPRSPPRLPAHHTTEGLPTFGGEDARPDSFAIVSNRAGGYGQGGNFSRPSADYKMGPHGKVPVPPVPGSSPSNDNYDPYARTESMTHRSRYSYANSTVSTLNSPRRVRRRKDPTPFNILVVGTKSSGKTSFINFLRTSLALPAKKRGHTPSPPATAQRSDSAFTSEYLETEVDHERIGVTLWDSQGLEKNVVDLQLREMSSFLQSKFEETFTEEQKVIRAPGVRDTHIHCVFLVLDPARLDYNVAESRKNPNTVSKFSSHRVIGGLDEDLDLQVLRTLQGKTTVIPVISKADTITTAHMAHLKKIVWDSLKQAKLDPLEALNLSDSDAEDEDRLDERDEDAYNHSSSDTEEHSSPILNKLLDRSSSDAGRSTTSSNSSSPATSPSSPPEAVKRGKDGHRRRVSAMSASLEKEDSEIPYLPMSIISPDIYEPGVVGRKFPWGFADPYNVEHCDFVRLKDSVFSEWRSELREASRERWYEGWRTSRLKRRGETPSKRGMTSDGLKGKHLSPTNGNNGRAVSAGNPDRNTYR</sequence>
<feature type="region of interest" description="Disordered" evidence="2">
    <location>
        <begin position="493"/>
        <end position="583"/>
    </location>
</feature>
<dbReference type="Pfam" id="PF00735">
    <property type="entry name" value="Septin"/>
    <property type="match status" value="3"/>
</dbReference>
<feature type="region of interest" description="Disordered" evidence="2">
    <location>
        <begin position="657"/>
        <end position="700"/>
    </location>
</feature>
<feature type="compositionally biased region" description="Low complexity" evidence="2">
    <location>
        <begin position="537"/>
        <end position="555"/>
    </location>
</feature>
<dbReference type="GO" id="GO:0005525">
    <property type="term" value="F:GTP binding"/>
    <property type="evidence" value="ECO:0007669"/>
    <property type="project" value="UniProtKB-KW"/>
</dbReference>
<reference evidence="5" key="1">
    <citation type="journal article" date="2020" name="Stud. Mycol.">
        <title>101 Dothideomycetes genomes: a test case for predicting lifestyles and emergence of pathogens.</title>
        <authorList>
            <person name="Haridas S."/>
            <person name="Albert R."/>
            <person name="Binder M."/>
            <person name="Bloem J."/>
            <person name="Labutti K."/>
            <person name="Salamov A."/>
            <person name="Andreopoulos B."/>
            <person name="Baker S."/>
            <person name="Barry K."/>
            <person name="Bills G."/>
            <person name="Bluhm B."/>
            <person name="Cannon C."/>
            <person name="Castanera R."/>
            <person name="Culley D."/>
            <person name="Daum C."/>
            <person name="Ezra D."/>
            <person name="Gonzalez J."/>
            <person name="Henrissat B."/>
            <person name="Kuo A."/>
            <person name="Liang C."/>
            <person name="Lipzen A."/>
            <person name="Lutzoni F."/>
            <person name="Magnuson J."/>
            <person name="Mondo S."/>
            <person name="Nolan M."/>
            <person name="Ohm R."/>
            <person name="Pangilinan J."/>
            <person name="Park H.-J."/>
            <person name="Ramirez L."/>
            <person name="Alfaro M."/>
            <person name="Sun H."/>
            <person name="Tritt A."/>
            <person name="Yoshinaga Y."/>
            <person name="Zwiers L.-H."/>
            <person name="Turgeon B."/>
            <person name="Goodwin S."/>
            <person name="Spatafora J."/>
            <person name="Crous P."/>
            <person name="Grigoriev I."/>
        </authorList>
    </citation>
    <scope>NUCLEOTIDE SEQUENCE</scope>
    <source>
        <strain evidence="5">CBS 269.34</strain>
    </source>
</reference>
<feature type="compositionally biased region" description="Basic and acidic residues" evidence="2">
    <location>
        <begin position="157"/>
        <end position="169"/>
    </location>
</feature>
<comment type="similarity">
    <text evidence="1">Belongs to the TRAFAC class TrmE-Era-EngA-EngB-Septin-like GTPase superfamily. Septin GTPase family.</text>
</comment>
<evidence type="ECO:0000313" key="6">
    <source>
        <dbReference type="Proteomes" id="UP000799750"/>
    </source>
</evidence>
<dbReference type="PANTHER" id="PTHR18884">
    <property type="entry name" value="SEPTIN"/>
    <property type="match status" value="1"/>
</dbReference>
<name>A0A6A6QB78_9PEZI</name>
<protein>
    <recommendedName>
        <fullName evidence="4">Septin-type G domain-containing protein</fullName>
    </recommendedName>
</protein>
<evidence type="ECO:0000259" key="4">
    <source>
        <dbReference type="PROSITE" id="PS51719"/>
    </source>
</evidence>
<dbReference type="OrthoDB" id="5337438at2759"/>
<feature type="compositionally biased region" description="Basic and acidic residues" evidence="2">
    <location>
        <begin position="505"/>
        <end position="524"/>
    </location>
</feature>
<dbReference type="EMBL" id="MU004200">
    <property type="protein sequence ID" value="KAF2488883.1"/>
    <property type="molecule type" value="Genomic_DNA"/>
</dbReference>
<feature type="signal peptide" evidence="3">
    <location>
        <begin position="1"/>
        <end position="28"/>
    </location>
</feature>
<keyword evidence="3" id="KW-0732">Signal</keyword>
<dbReference type="InterPro" id="IPR027417">
    <property type="entry name" value="P-loop_NTPase"/>
</dbReference>
<keyword evidence="1" id="KW-0342">GTP-binding</keyword>
<evidence type="ECO:0000256" key="1">
    <source>
        <dbReference type="RuleBase" id="RU004560"/>
    </source>
</evidence>
<evidence type="ECO:0000256" key="3">
    <source>
        <dbReference type="SAM" id="SignalP"/>
    </source>
</evidence>
<feature type="chain" id="PRO_5025655314" description="Septin-type G domain-containing protein" evidence="3">
    <location>
        <begin position="29"/>
        <end position="700"/>
    </location>
</feature>
<keyword evidence="6" id="KW-1185">Reference proteome</keyword>
<feature type="region of interest" description="Disordered" evidence="2">
    <location>
        <begin position="46"/>
        <end position="195"/>
    </location>
</feature>
<evidence type="ECO:0000313" key="5">
    <source>
        <dbReference type="EMBL" id="KAF2488883.1"/>
    </source>
</evidence>
<organism evidence="5 6">
    <name type="scientific">Lophium mytilinum</name>
    <dbReference type="NCBI Taxonomy" id="390894"/>
    <lineage>
        <taxon>Eukaryota</taxon>
        <taxon>Fungi</taxon>
        <taxon>Dikarya</taxon>
        <taxon>Ascomycota</taxon>
        <taxon>Pezizomycotina</taxon>
        <taxon>Dothideomycetes</taxon>
        <taxon>Pleosporomycetidae</taxon>
        <taxon>Mytilinidiales</taxon>
        <taxon>Mytilinidiaceae</taxon>
        <taxon>Lophium</taxon>
    </lineage>
</organism>
<feature type="domain" description="Septin-type G" evidence="4">
    <location>
        <begin position="283"/>
        <end position="658"/>
    </location>
</feature>
<accession>A0A6A6QB78</accession>
<gene>
    <name evidence="5" type="ORF">BU16DRAFT_553643</name>
</gene>
<proteinExistence type="inferred from homology"/>
<feature type="compositionally biased region" description="Polar residues" evidence="2">
    <location>
        <begin position="96"/>
        <end position="116"/>
    </location>
</feature>
<dbReference type="PROSITE" id="PS51719">
    <property type="entry name" value="G_SEPTIN"/>
    <property type="match status" value="1"/>
</dbReference>
<evidence type="ECO:0000256" key="2">
    <source>
        <dbReference type="SAM" id="MobiDB-lite"/>
    </source>
</evidence>
<dbReference type="InterPro" id="IPR030379">
    <property type="entry name" value="G_SEPTIN_dom"/>
</dbReference>
<dbReference type="AlphaFoldDB" id="A0A6A6QB78"/>
<dbReference type="SUPFAM" id="SSF52540">
    <property type="entry name" value="P-loop containing nucleoside triphosphate hydrolases"/>
    <property type="match status" value="1"/>
</dbReference>
<keyword evidence="1" id="KW-0547">Nucleotide-binding</keyword>
<dbReference type="Proteomes" id="UP000799750">
    <property type="component" value="Unassembled WGS sequence"/>
</dbReference>
<dbReference type="Gene3D" id="3.40.50.300">
    <property type="entry name" value="P-loop containing nucleotide triphosphate hydrolases"/>
    <property type="match status" value="1"/>
</dbReference>